<reference evidence="5 6" key="1">
    <citation type="submission" date="2021-06" db="EMBL/GenBank/DDBJ databases">
        <title>Bacterium isolated from marine sediment.</title>
        <authorList>
            <person name="Zhu K.-L."/>
            <person name="Du Z.-J."/>
            <person name="Liang Q.-Y."/>
        </authorList>
    </citation>
    <scope>NUCLEOTIDE SEQUENCE [LARGE SCALE GENOMIC DNA]</scope>
    <source>
        <strain evidence="5 6">A346</strain>
    </source>
</reference>
<dbReference type="CDD" id="cd18808">
    <property type="entry name" value="SF1_C_Upf1"/>
    <property type="match status" value="1"/>
</dbReference>
<feature type="domain" description="DNA2/NAM7 helicase-like C-terminal" evidence="3">
    <location>
        <begin position="1384"/>
        <end position="1577"/>
    </location>
</feature>
<evidence type="ECO:0000256" key="2">
    <source>
        <dbReference type="SAM" id="MobiDB-lite"/>
    </source>
</evidence>
<gene>
    <name evidence="5" type="ORF">KTN04_00390</name>
</gene>
<keyword evidence="1" id="KW-0175">Coiled coil</keyword>
<dbReference type="InterPro" id="IPR025103">
    <property type="entry name" value="DUF4011"/>
</dbReference>
<feature type="domain" description="Restriction endonuclease type II-like" evidence="4">
    <location>
        <begin position="1630"/>
        <end position="1727"/>
    </location>
</feature>
<dbReference type="InterPro" id="IPR041679">
    <property type="entry name" value="DNA2/NAM7-like_C"/>
</dbReference>
<comment type="caution">
    <text evidence="5">The sequence shown here is derived from an EMBL/GenBank/DDBJ whole genome shotgun (WGS) entry which is preliminary data.</text>
</comment>
<dbReference type="Pfam" id="PF18741">
    <property type="entry name" value="MTES_1575"/>
    <property type="match status" value="1"/>
</dbReference>
<organism evidence="5 6">
    <name type="scientific">Marinobacterium weihaiense</name>
    <dbReference type="NCBI Taxonomy" id="2851016"/>
    <lineage>
        <taxon>Bacteria</taxon>
        <taxon>Pseudomonadati</taxon>
        <taxon>Pseudomonadota</taxon>
        <taxon>Gammaproteobacteria</taxon>
        <taxon>Oceanospirillales</taxon>
        <taxon>Oceanospirillaceae</taxon>
        <taxon>Marinobacterium</taxon>
    </lineage>
</organism>
<dbReference type="EMBL" id="JAHQZT010000001">
    <property type="protein sequence ID" value="MBV0931801.1"/>
    <property type="molecule type" value="Genomic_DNA"/>
</dbReference>
<dbReference type="Proteomes" id="UP000755551">
    <property type="component" value="Unassembled WGS sequence"/>
</dbReference>
<name>A0ABS6M696_9GAMM</name>
<protein>
    <submittedName>
        <fullName evidence="5">DUF4011 domain-containing protein</fullName>
    </submittedName>
</protein>
<feature type="coiled-coil region" evidence="1">
    <location>
        <begin position="465"/>
        <end position="499"/>
    </location>
</feature>
<dbReference type="InterPro" id="IPR047187">
    <property type="entry name" value="SF1_C_Upf1"/>
</dbReference>
<dbReference type="InterPro" id="IPR049468">
    <property type="entry name" value="Restrct_endonuc-II-like_dom"/>
</dbReference>
<accession>A0ABS6M696</accession>
<dbReference type="Pfam" id="PF13087">
    <property type="entry name" value="AAA_12"/>
    <property type="match status" value="1"/>
</dbReference>
<dbReference type="PANTHER" id="PTHR10887">
    <property type="entry name" value="DNA2/NAM7 HELICASE FAMILY"/>
    <property type="match status" value="1"/>
</dbReference>
<proteinExistence type="predicted"/>
<evidence type="ECO:0000313" key="5">
    <source>
        <dbReference type="EMBL" id="MBV0931801.1"/>
    </source>
</evidence>
<dbReference type="PANTHER" id="PTHR10887:SF495">
    <property type="entry name" value="HELICASE SENATAXIN ISOFORM X1-RELATED"/>
    <property type="match status" value="1"/>
</dbReference>
<evidence type="ECO:0000259" key="3">
    <source>
        <dbReference type="Pfam" id="PF13087"/>
    </source>
</evidence>
<dbReference type="Pfam" id="PF13195">
    <property type="entry name" value="DUF4011"/>
    <property type="match status" value="1"/>
</dbReference>
<evidence type="ECO:0000313" key="6">
    <source>
        <dbReference type="Proteomes" id="UP000755551"/>
    </source>
</evidence>
<feature type="region of interest" description="Disordered" evidence="2">
    <location>
        <begin position="1751"/>
        <end position="1778"/>
    </location>
</feature>
<sequence>MELHLNCELASTFSLAAQQNAYPLLKRALVSAPEATEGEPSGSITDIRIRLTSDPVFFEPEEWLIDRLAAGQSAKLQERPLKPQFEKLTGLTEEMQVQLTFAASYIDAEGQSRELTSHYEVSVLPGDYWGGESRQAELLGAFVQPNVHAVEALTAKVAQGLRDDGQNSAIDGYQSNTRERPFLFGAALWATLFNERLMYLSPPNGWAKQGQRIRPAKDILEHKTAACLDTSVLFASCLENMGLNPVIALTKTHAFAGFWLIDECFPVLTNDDPIDLRKRMDTSDLVMFETTLVTNDSPVTFKQAIDHAKTLLEEDKESDFVMLIDIKQARARRIKPIGIIEERPKDAPETDSKTVARVVSIGIDGPPPLPPVRGDERVYEETPETRIDMWQRKLLDLTKRNPLLNVKQSALKLFCPDLGKLEDMLAADQIFGFVSAEDTPLVDEERSAEAFRLSTGEDLHREFALQQLDNKKLIVNETAKRAETKLIELLRKAKNDLEEGGSNTLFLAIGMLRWKETPESDKSFRAPLILLPVKLERRSAQAPVKLSQLADEEPIFNLTLIEMLQADYDITLDQLRNDLPKDESGVDVEAIWNIVRAAIQEQPGFIVVEEIVLGSFSFAKYLMWKDLRDRTELLKRSPFVEHLIERPTAAFNQDHRFIERDRVDEKISPEDFYAPLNCDSSQMVAVEASSHPQDFVLEGPPGTGKSETIANIICHNLAQGRKVLFVAEKMAALQVVYRRMEKIGLAHLCLELHSNKANKKSVLDQLGGAWTRRQSASQSDWVAKAQKLEQVRHGLNSYVVELHRPHALGLSARDAMARVVRFSYEHPLRLDWPEDLLQAPITTEAELDPYLETARELGIAFGEIEDLEPDHFESVTQQEFSNQWRTSLVTFARRISAIAKQARSNAETLLEALGVPLDHISPDKHVQLARLAELCEFVMRFDVVFALQQGGLARVKALKECVPLHARLQEQIRDFGHGLKWNMLEDCAWDQWIQQRNDATGLFGFFKRRSLRQQMCAQGLEKISDFSILEKALAARETLQTLKKSAAELEGSSIWAGVDSEAEELERTLANGIKAMELFKAFISTFDDPAIPLRKLRSVLVEGRDYLTENTPLVKLSRTVADDAAQLAELVEEAAQLQVTIRQGDDLATIAADFAVIEQQSERLNRWCRWLGAKQKAAQYQLEPLSQALENRVIVPHACEDNAMTALCIWLAPKLIDQSPSLVQFAGASHESTIEMFRELDAEVAETTADYILAKTAGAVPDRNAPNAPAEYGVLARELTKKTRHKPVRALVKEMGAALTDLTPCFMMSPLSVAQFLPADFALFDLVVFDEASQITTWDAVGAIARGKNVIVVGDPKQMPPSNTFGRKEEEDSDEGDLESILDQALAARLPHLRLTGHYRSRHETLIAFSNSHYYENQLRTFPSAETKESAVTLHRVDGVYAKGRGQTNVIEAQAVVAEVVKLLTATLQGAPVRTMGIVTINSQQQRMIEDLMDEARRNNPELERFFTATDTYDPLFVKNLESVQGDERDIIILSLTYGPTEPGGRTMSMNFGPLNKTGGERRLNVAVTRATTEVLLFTSFDSSMVDLSRTKATAVEHLKNYLEFAERGPIALAEFSTANYGVDQFDSPFEQAVAMTLRERGWKVQTQVGVSKFRVDLGVVHPDKPGEYLAGVECDGATYHGSPSARDRDRVRQVILENLGWRILRLWSTDYFQEPEYAMKRLHERLENLLAEDRQAAECAASAEAEILESAETKTEQEQEQEPEWVDAPQKVAGRAEIGQRHEAPELSAHQPEAFDETVQNRAVLSPTSADTMHPVDGDVLADLPAYDKECYFQVEHRDNLSALARAVLQRKNGISLHELTLDIAQKHDLNRSSRKQRQHLRDVIAGWAGFWDGEDENTTVWLSPEDVCDEIPWRGLNAFGQERDWKGLCYQEQIGIARAALAAQPEDPVDWLFNEFKIGRRHPSTTSTFEAWIRDAQNLVG</sequence>
<feature type="region of interest" description="Disordered" evidence="2">
    <location>
        <begin position="1355"/>
        <end position="1376"/>
    </location>
</feature>
<dbReference type="InterPro" id="IPR045055">
    <property type="entry name" value="DNA2/NAM7-like"/>
</dbReference>
<evidence type="ECO:0000256" key="1">
    <source>
        <dbReference type="SAM" id="Coils"/>
    </source>
</evidence>
<dbReference type="RefSeq" id="WP_217333231.1">
    <property type="nucleotide sequence ID" value="NZ_JAHQZT010000001.1"/>
</dbReference>
<evidence type="ECO:0000259" key="4">
    <source>
        <dbReference type="Pfam" id="PF18741"/>
    </source>
</evidence>
<keyword evidence="6" id="KW-1185">Reference proteome</keyword>